<evidence type="ECO:0000313" key="6">
    <source>
        <dbReference type="EMBL" id="MFD2094538.1"/>
    </source>
</evidence>
<name>A0ABW4XIN4_9GAMM</name>
<evidence type="ECO:0000256" key="4">
    <source>
        <dbReference type="ARBA" id="ARBA00016274"/>
    </source>
</evidence>
<keyword evidence="5" id="KW-0535">Nitrogen fixation</keyword>
<evidence type="ECO:0000256" key="1">
    <source>
        <dbReference type="ARBA" id="ARBA00002247"/>
    </source>
</evidence>
<dbReference type="RefSeq" id="WP_345338701.1">
    <property type="nucleotide sequence ID" value="NZ_BAABLI010000007.1"/>
</dbReference>
<keyword evidence="7" id="KW-1185">Reference proteome</keyword>
<evidence type="ECO:0000313" key="7">
    <source>
        <dbReference type="Proteomes" id="UP001597380"/>
    </source>
</evidence>
<evidence type="ECO:0000256" key="5">
    <source>
        <dbReference type="ARBA" id="ARBA00023231"/>
    </source>
</evidence>
<comment type="function">
    <text evidence="1">May protect the nitrogenase Fe-Mo protein from oxidative damage.</text>
</comment>
<dbReference type="EMBL" id="JBHUHT010000004">
    <property type="protein sequence ID" value="MFD2094538.1"/>
    <property type="molecule type" value="Genomic_DNA"/>
</dbReference>
<reference evidence="7" key="1">
    <citation type="journal article" date="2019" name="Int. J. Syst. Evol. Microbiol.">
        <title>The Global Catalogue of Microorganisms (GCM) 10K type strain sequencing project: providing services to taxonomists for standard genome sequencing and annotation.</title>
        <authorList>
            <consortium name="The Broad Institute Genomics Platform"/>
            <consortium name="The Broad Institute Genome Sequencing Center for Infectious Disease"/>
            <person name="Wu L."/>
            <person name="Ma J."/>
        </authorList>
    </citation>
    <scope>NUCLEOTIDE SEQUENCE [LARGE SCALE GENOMIC DNA]</scope>
    <source>
        <strain evidence="7">CGMCC 1.10992</strain>
    </source>
</reference>
<evidence type="ECO:0000256" key="2">
    <source>
        <dbReference type="ARBA" id="ARBA00008351"/>
    </source>
</evidence>
<comment type="caution">
    <text evidence="6">The sequence shown here is derived from an EMBL/GenBank/DDBJ whole genome shotgun (WGS) entry which is preliminary data.</text>
</comment>
<dbReference type="InterPro" id="IPR004893">
    <property type="entry name" value="NifW"/>
</dbReference>
<dbReference type="Proteomes" id="UP001597380">
    <property type="component" value="Unassembled WGS sequence"/>
</dbReference>
<comment type="subunit">
    <text evidence="3">Homotrimer; associates with NifD.</text>
</comment>
<organism evidence="6 7">
    <name type="scientific">Corallincola platygyrae</name>
    <dbReference type="NCBI Taxonomy" id="1193278"/>
    <lineage>
        <taxon>Bacteria</taxon>
        <taxon>Pseudomonadati</taxon>
        <taxon>Pseudomonadota</taxon>
        <taxon>Gammaproteobacteria</taxon>
        <taxon>Alteromonadales</taxon>
        <taxon>Psychromonadaceae</taxon>
        <taxon>Corallincola</taxon>
    </lineage>
</organism>
<proteinExistence type="inferred from homology"/>
<comment type="similarity">
    <text evidence="2">Belongs to the NifW family.</text>
</comment>
<protein>
    <recommendedName>
        <fullName evidence="4">Nitrogenase-stabilizing/protective protein NifW</fullName>
    </recommendedName>
</protein>
<accession>A0ABW4XIN4</accession>
<evidence type="ECO:0000256" key="3">
    <source>
        <dbReference type="ARBA" id="ARBA00011284"/>
    </source>
</evidence>
<gene>
    <name evidence="6" type="ORF">ACFSJ3_00950</name>
</gene>
<dbReference type="Pfam" id="PF03206">
    <property type="entry name" value="NifW"/>
    <property type="match status" value="1"/>
</dbReference>
<sequence>MSELALESGSASPCSLPASDLDLAMAELATAEDFLRFFEIPFKPDQIRHRRIALMRNFGQQVEGMDERKGWRGYRQALEAALNQLLNGESVPLAESKCGSCTACDDDVPAADTPLVETAHISSCIASERAPASMAKEADHVRRKV</sequence>